<dbReference type="AlphaFoldDB" id="A0AA48H931"/>
<protein>
    <recommendedName>
        <fullName evidence="2">Reverse transcriptase domain-containing protein</fullName>
    </recommendedName>
</protein>
<dbReference type="CDD" id="cd01646">
    <property type="entry name" value="RT_Bac_retron_I"/>
    <property type="match status" value="1"/>
</dbReference>
<sequence length="545" mass="62472">MPVRLGEGFGLEPEKVNGSDWALSVARISADSNSDFIFAPHLRLIYRYAADELIESLKSKLRAGNYVLGTPMTIEVPKASRISVRSNPPRPGPNYTRPGSILFPEDRLFYQFCADYALTVVEGKTDRARSFSHQIDYENPESLFKSTRACWADFQRAIKEYSDPDEIKYVMKIDIANFFGSINQHVLVNNLLDHGLSRDVVERLEVTLTSFTNSRSSRGIIQGIFPSDLIGNFYLEPFDRFMSDIGIQSARYVDDIYIFFESVNQAEETLKKIIPKLRELDLSLNEAKSKILPKNVLTAEEPDLQELFDLAIAEIREQLDENDFSTAYGFQEEWDWEDEGDDDDAKIHLEATKSLFDSVNLYSGYEEEVERFCIPLFIKAKSDYAIEHVISSFDKRPSMAQIYCSYLGKFTDRDEVLAFLRSKVEDARLHDWQLMWVIGAFLQGRHHVDADIVPVLRVFNDRDRHDAVRAIAAIFVGLHGDAIRRRSLFDNCADCTIYVQAAIFYISLRKSDATSNNHRTQWVNRSTFNTLISKAWSNMKAKRPA</sequence>
<comment type="similarity">
    <text evidence="1">Belongs to the bacterial reverse transcriptase family.</text>
</comment>
<organism evidence="3 4">
    <name type="scientific">Roseicyclus marinus</name>
    <dbReference type="NCBI Taxonomy" id="2161673"/>
    <lineage>
        <taxon>Bacteria</taxon>
        <taxon>Pseudomonadati</taxon>
        <taxon>Pseudomonadota</taxon>
        <taxon>Alphaproteobacteria</taxon>
        <taxon>Rhodobacterales</taxon>
        <taxon>Roseobacteraceae</taxon>
        <taxon>Roseicyclus</taxon>
    </lineage>
</organism>
<reference evidence="3 4" key="1">
    <citation type="submission" date="2023-01" db="EMBL/GenBank/DDBJ databases">
        <title>Complete genome sequence of Roseicyclus marinus strain Dej080120_10.</title>
        <authorList>
            <person name="Ueki S."/>
            <person name="Maruyama F."/>
        </authorList>
    </citation>
    <scope>NUCLEOTIDE SEQUENCE [LARGE SCALE GENOMIC DNA]</scope>
    <source>
        <strain evidence="3 4">Dej080120_10</strain>
    </source>
</reference>
<dbReference type="InterPro" id="IPR000477">
    <property type="entry name" value="RT_dom"/>
</dbReference>
<dbReference type="SUPFAM" id="SSF56672">
    <property type="entry name" value="DNA/RNA polymerases"/>
    <property type="match status" value="1"/>
</dbReference>
<dbReference type="PANTHER" id="PTHR34047:SF8">
    <property type="entry name" value="PROTEIN YKFC"/>
    <property type="match status" value="1"/>
</dbReference>
<dbReference type="Pfam" id="PF00078">
    <property type="entry name" value="RVT_1"/>
    <property type="match status" value="1"/>
</dbReference>
<dbReference type="EMBL" id="AP027266">
    <property type="protein sequence ID" value="BDW83933.1"/>
    <property type="molecule type" value="Genomic_DNA"/>
</dbReference>
<evidence type="ECO:0000256" key="1">
    <source>
        <dbReference type="ARBA" id="ARBA00034120"/>
    </source>
</evidence>
<dbReference type="KEGG" id="rmai:MACH21_01100"/>
<dbReference type="InterPro" id="IPR043502">
    <property type="entry name" value="DNA/RNA_pol_sf"/>
</dbReference>
<proteinExistence type="inferred from homology"/>
<evidence type="ECO:0000313" key="3">
    <source>
        <dbReference type="EMBL" id="BDW83933.1"/>
    </source>
</evidence>
<dbReference type="Proteomes" id="UP001337723">
    <property type="component" value="Chromosome"/>
</dbReference>
<name>A0AA48H931_9RHOB</name>
<dbReference type="Gene3D" id="3.30.70.270">
    <property type="match status" value="1"/>
</dbReference>
<evidence type="ECO:0000259" key="2">
    <source>
        <dbReference type="PROSITE" id="PS50878"/>
    </source>
</evidence>
<dbReference type="PANTHER" id="PTHR34047">
    <property type="entry name" value="NUCLEAR INTRON MATURASE 1, MITOCHONDRIAL-RELATED"/>
    <property type="match status" value="1"/>
</dbReference>
<keyword evidence="4" id="KW-1185">Reference proteome</keyword>
<dbReference type="PROSITE" id="PS50878">
    <property type="entry name" value="RT_POL"/>
    <property type="match status" value="1"/>
</dbReference>
<dbReference type="InterPro" id="IPR051083">
    <property type="entry name" value="GrpII_Intron_Splice-Mob/Def"/>
</dbReference>
<feature type="domain" description="Reverse transcriptase" evidence="2">
    <location>
        <begin position="1"/>
        <end position="312"/>
    </location>
</feature>
<accession>A0AA48H931</accession>
<dbReference type="InterPro" id="IPR043128">
    <property type="entry name" value="Rev_trsase/Diguanyl_cyclase"/>
</dbReference>
<gene>
    <name evidence="3" type="ORF">MACH21_01100</name>
</gene>
<dbReference type="RefSeq" id="WP_338273406.1">
    <property type="nucleotide sequence ID" value="NZ_AP027266.1"/>
</dbReference>
<evidence type="ECO:0000313" key="4">
    <source>
        <dbReference type="Proteomes" id="UP001337723"/>
    </source>
</evidence>